<protein>
    <submittedName>
        <fullName evidence="4">N-acetylmuramoyl-L-alanine amidase</fullName>
    </submittedName>
</protein>
<feature type="domain" description="MurNAc-LAA" evidence="3">
    <location>
        <begin position="262"/>
        <end position="372"/>
    </location>
</feature>
<dbReference type="RefSeq" id="WP_091364470.1">
    <property type="nucleotide sequence ID" value="NZ_FMXA01000011.1"/>
</dbReference>
<dbReference type="OrthoDB" id="9772024at2"/>
<dbReference type="STRING" id="209880.SAMN02910343_00984"/>
<dbReference type="SMART" id="SM00646">
    <property type="entry name" value="Ami_3"/>
    <property type="match status" value="1"/>
</dbReference>
<dbReference type="AlphaFoldDB" id="A0A1G5VYH3"/>
<organism evidence="4 5">
    <name type="scientific">Allisonella histaminiformans</name>
    <dbReference type="NCBI Taxonomy" id="209880"/>
    <lineage>
        <taxon>Bacteria</taxon>
        <taxon>Bacillati</taxon>
        <taxon>Bacillota</taxon>
        <taxon>Negativicutes</taxon>
        <taxon>Veillonellales</taxon>
        <taxon>Veillonellaceae</taxon>
        <taxon>Allisonella</taxon>
    </lineage>
</organism>
<dbReference type="GO" id="GO:0008745">
    <property type="term" value="F:N-acetylmuramoyl-L-alanine amidase activity"/>
    <property type="evidence" value="ECO:0007669"/>
    <property type="project" value="InterPro"/>
</dbReference>
<evidence type="ECO:0000256" key="1">
    <source>
        <dbReference type="ARBA" id="ARBA00022801"/>
    </source>
</evidence>
<keyword evidence="2" id="KW-0732">Signal</keyword>
<proteinExistence type="predicted"/>
<dbReference type="Pfam" id="PF01520">
    <property type="entry name" value="Amidase_3"/>
    <property type="match status" value="1"/>
</dbReference>
<dbReference type="GO" id="GO:0030288">
    <property type="term" value="C:outer membrane-bounded periplasmic space"/>
    <property type="evidence" value="ECO:0007669"/>
    <property type="project" value="TreeGrafter"/>
</dbReference>
<accession>A0A1G5VYH3</accession>
<dbReference type="SUPFAM" id="SSF53187">
    <property type="entry name" value="Zn-dependent exopeptidases"/>
    <property type="match status" value="1"/>
</dbReference>
<evidence type="ECO:0000256" key="2">
    <source>
        <dbReference type="SAM" id="SignalP"/>
    </source>
</evidence>
<dbReference type="CDD" id="cd02696">
    <property type="entry name" value="MurNAc-LAA"/>
    <property type="match status" value="1"/>
</dbReference>
<dbReference type="EMBL" id="FMXA01000011">
    <property type="protein sequence ID" value="SDA50764.1"/>
    <property type="molecule type" value="Genomic_DNA"/>
</dbReference>
<dbReference type="InterPro" id="IPR002508">
    <property type="entry name" value="MurNAc-LAA_cat"/>
</dbReference>
<dbReference type="PANTHER" id="PTHR30404">
    <property type="entry name" value="N-ACETYLMURAMOYL-L-ALANINE AMIDASE"/>
    <property type="match status" value="1"/>
</dbReference>
<feature type="chain" id="PRO_5011534289" evidence="2">
    <location>
        <begin position="26"/>
        <end position="378"/>
    </location>
</feature>
<gene>
    <name evidence="4" type="ORF">SAMN02910343_00984</name>
</gene>
<dbReference type="InterPro" id="IPR050695">
    <property type="entry name" value="N-acetylmuramoyl_amidase_3"/>
</dbReference>
<evidence type="ECO:0000313" key="4">
    <source>
        <dbReference type="EMBL" id="SDA50764.1"/>
    </source>
</evidence>
<keyword evidence="1" id="KW-0378">Hydrolase</keyword>
<sequence length="378" mass="40901">MKKVLTFILILFTLLIALPFQNASAKGATVDAFRYKTRNDASVPFVRLAMDLSSNVNAEAAIDDNGTKLALVLKNTKLSDGINSSYTINRSIVPSVTFREKGKDVILSATLTNSHKIGNNDIKIFGLKADPSIDKPDRLVIDIPSASAGTAAGSNSSNTGTVYSSDPTISQTPVDFTISNAAKKALKGKIITLDAGHGGTDVGAIGHLNGKEYYEKNITLSIVKPLAEMLHQAGAKVILTRNSDVNVNKPYSDSVSELQARCDIANNAHSDIFVCIHIDSFKNGSVDGTTAYYYPKTNNDMLLARMIHQANMNDLSMPDRGIVSNHFYVNLHTNMPSVLVELGYISNTHRLQMLTSSWGPKVIARSVFNGIVSYFQAV</sequence>
<dbReference type="GeneID" id="87756012"/>
<evidence type="ECO:0000259" key="3">
    <source>
        <dbReference type="SMART" id="SM00646"/>
    </source>
</evidence>
<dbReference type="GO" id="GO:0009253">
    <property type="term" value="P:peptidoglycan catabolic process"/>
    <property type="evidence" value="ECO:0007669"/>
    <property type="project" value="InterPro"/>
</dbReference>
<dbReference type="Proteomes" id="UP000199689">
    <property type="component" value="Unassembled WGS sequence"/>
</dbReference>
<dbReference type="Gene3D" id="3.40.630.40">
    <property type="entry name" value="Zn-dependent exopeptidases"/>
    <property type="match status" value="1"/>
</dbReference>
<feature type="signal peptide" evidence="2">
    <location>
        <begin position="1"/>
        <end position="25"/>
    </location>
</feature>
<reference evidence="4 5" key="1">
    <citation type="submission" date="2016-10" db="EMBL/GenBank/DDBJ databases">
        <authorList>
            <person name="de Groot N.N."/>
        </authorList>
    </citation>
    <scope>NUCLEOTIDE SEQUENCE [LARGE SCALE GENOMIC DNA]</scope>
    <source>
        <strain evidence="4 5">DSM 15230</strain>
    </source>
</reference>
<evidence type="ECO:0000313" key="5">
    <source>
        <dbReference type="Proteomes" id="UP000199689"/>
    </source>
</evidence>
<keyword evidence="5" id="KW-1185">Reference proteome</keyword>
<name>A0A1G5VYH3_9FIRM</name>
<dbReference type="PANTHER" id="PTHR30404:SF0">
    <property type="entry name" value="N-ACETYLMURAMOYL-L-ALANINE AMIDASE AMIC"/>
    <property type="match status" value="1"/>
</dbReference>